<dbReference type="EC" id="3.1.30.1" evidence="3"/>
<protein>
    <recommendedName>
        <fullName evidence="3">Aspergillus nuclease S1</fullName>
        <ecNumber evidence="3">3.1.30.1</ecNumber>
    </recommendedName>
</protein>
<dbReference type="Proteomes" id="UP001237642">
    <property type="component" value="Unassembled WGS sequence"/>
</dbReference>
<dbReference type="GO" id="GO:0000014">
    <property type="term" value="F:single-stranded DNA endodeoxyribonuclease activity"/>
    <property type="evidence" value="ECO:0007669"/>
    <property type="project" value="UniProtKB-ARBA"/>
</dbReference>
<evidence type="ECO:0000256" key="5">
    <source>
        <dbReference type="ARBA" id="ARBA00022723"/>
    </source>
</evidence>
<comment type="similarity">
    <text evidence="2">Belongs to the nuclease type I family.</text>
</comment>
<dbReference type="EMBL" id="JAUIZM010000006">
    <property type="protein sequence ID" value="KAK1378855.1"/>
    <property type="molecule type" value="Genomic_DNA"/>
</dbReference>
<comment type="caution">
    <text evidence="11">The sequence shown here is derived from an EMBL/GenBank/DDBJ whole genome shotgun (WGS) entry which is preliminary data.</text>
</comment>
<evidence type="ECO:0000256" key="7">
    <source>
        <dbReference type="ARBA" id="ARBA00022801"/>
    </source>
</evidence>
<dbReference type="GO" id="GO:0006308">
    <property type="term" value="P:DNA catabolic process"/>
    <property type="evidence" value="ECO:0007669"/>
    <property type="project" value="InterPro"/>
</dbReference>
<dbReference type="PANTHER" id="PTHR33146:SF26">
    <property type="entry name" value="ENDONUCLEASE 4"/>
    <property type="match status" value="1"/>
</dbReference>
<sequence length="295" mass="33294">MGKVFELWLTCTGIFLLLCVPAVMSWGYEGHFAVCKIAQGFLTEDALTAVKALLPDYAGGELAAVCSWPDEFRKLMPWSTALHFVNPPDFSCNYKYCRDCHDSAGNKDRCVTGAIFNYTEQLQSGVHNLNSEMKYNLTEALIFISHFFGDVHQPLHAGFLGDAGGNTIKVHWYQNETNLHRVWDDKIIESSLNTFYNTDLSNLIHAIQRKISGVWFTDSLSWKNCTSNHVVCPDPTFCFIPSYVEETVVNLEFVCSLSVCDNISNLISVRDKADWNIIILHQSNHLLELLRPSAV</sequence>
<evidence type="ECO:0000313" key="12">
    <source>
        <dbReference type="Proteomes" id="UP001237642"/>
    </source>
</evidence>
<keyword evidence="5" id="KW-0479">Metal-binding</keyword>
<name>A0AAD8MJX8_9APIA</name>
<reference evidence="11" key="1">
    <citation type="submission" date="2023-02" db="EMBL/GenBank/DDBJ databases">
        <title>Genome of toxic invasive species Heracleum sosnowskyi carries increased number of genes despite the absence of recent whole-genome duplications.</title>
        <authorList>
            <person name="Schelkunov M."/>
            <person name="Shtratnikova V."/>
            <person name="Makarenko M."/>
            <person name="Klepikova A."/>
            <person name="Omelchenko D."/>
            <person name="Novikova G."/>
            <person name="Obukhova E."/>
            <person name="Bogdanov V."/>
            <person name="Penin A."/>
            <person name="Logacheva M."/>
        </authorList>
    </citation>
    <scope>NUCLEOTIDE SEQUENCE</scope>
    <source>
        <strain evidence="11">Hsosn_3</strain>
        <tissue evidence="11">Leaf</tissue>
    </source>
</reference>
<dbReference type="AlphaFoldDB" id="A0AAD8MJX8"/>
<dbReference type="GO" id="GO:0046872">
    <property type="term" value="F:metal ion binding"/>
    <property type="evidence" value="ECO:0007669"/>
    <property type="project" value="UniProtKB-KW"/>
</dbReference>
<keyword evidence="4" id="KW-0540">Nuclease</keyword>
<dbReference type="InterPro" id="IPR008947">
    <property type="entry name" value="PLipase_C/P1_nuclease_dom_sf"/>
</dbReference>
<evidence type="ECO:0000256" key="4">
    <source>
        <dbReference type="ARBA" id="ARBA00022722"/>
    </source>
</evidence>
<dbReference type="GO" id="GO:0003676">
    <property type="term" value="F:nucleic acid binding"/>
    <property type="evidence" value="ECO:0007669"/>
    <property type="project" value="InterPro"/>
</dbReference>
<dbReference type="InterPro" id="IPR003154">
    <property type="entry name" value="S1/P1nuclease"/>
</dbReference>
<dbReference type="Pfam" id="PF02265">
    <property type="entry name" value="S1-P1_nuclease"/>
    <property type="match status" value="1"/>
</dbReference>
<proteinExistence type="inferred from homology"/>
<keyword evidence="12" id="KW-1185">Reference proteome</keyword>
<evidence type="ECO:0000256" key="6">
    <source>
        <dbReference type="ARBA" id="ARBA00022759"/>
    </source>
</evidence>
<dbReference type="PANTHER" id="PTHR33146">
    <property type="entry name" value="ENDONUCLEASE 4"/>
    <property type="match status" value="1"/>
</dbReference>
<evidence type="ECO:0000256" key="10">
    <source>
        <dbReference type="SAM" id="SignalP"/>
    </source>
</evidence>
<evidence type="ECO:0000256" key="3">
    <source>
        <dbReference type="ARBA" id="ARBA00012562"/>
    </source>
</evidence>
<reference evidence="11" key="2">
    <citation type="submission" date="2023-05" db="EMBL/GenBank/DDBJ databases">
        <authorList>
            <person name="Schelkunov M.I."/>
        </authorList>
    </citation>
    <scope>NUCLEOTIDE SEQUENCE</scope>
    <source>
        <strain evidence="11">Hsosn_3</strain>
        <tissue evidence="11">Leaf</tissue>
    </source>
</reference>
<keyword evidence="6" id="KW-0255">Endonuclease</keyword>
<evidence type="ECO:0000256" key="1">
    <source>
        <dbReference type="ARBA" id="ARBA00000245"/>
    </source>
</evidence>
<feature type="chain" id="PRO_5042096908" description="Aspergillus nuclease S1" evidence="10">
    <location>
        <begin position="26"/>
        <end position="295"/>
    </location>
</feature>
<evidence type="ECO:0000313" key="11">
    <source>
        <dbReference type="EMBL" id="KAK1378855.1"/>
    </source>
</evidence>
<gene>
    <name evidence="11" type="ORF">POM88_025599</name>
</gene>
<organism evidence="11 12">
    <name type="scientific">Heracleum sosnowskyi</name>
    <dbReference type="NCBI Taxonomy" id="360622"/>
    <lineage>
        <taxon>Eukaryota</taxon>
        <taxon>Viridiplantae</taxon>
        <taxon>Streptophyta</taxon>
        <taxon>Embryophyta</taxon>
        <taxon>Tracheophyta</taxon>
        <taxon>Spermatophyta</taxon>
        <taxon>Magnoliopsida</taxon>
        <taxon>eudicotyledons</taxon>
        <taxon>Gunneridae</taxon>
        <taxon>Pentapetalae</taxon>
        <taxon>asterids</taxon>
        <taxon>campanulids</taxon>
        <taxon>Apiales</taxon>
        <taxon>Apiaceae</taxon>
        <taxon>Apioideae</taxon>
        <taxon>apioid superclade</taxon>
        <taxon>Tordylieae</taxon>
        <taxon>Tordyliinae</taxon>
        <taxon>Heracleum</taxon>
    </lineage>
</organism>
<evidence type="ECO:0000256" key="8">
    <source>
        <dbReference type="ARBA" id="ARBA00023157"/>
    </source>
</evidence>
<accession>A0AAD8MJX8</accession>
<keyword evidence="8" id="KW-1015">Disulfide bond</keyword>
<dbReference type="CDD" id="cd11010">
    <property type="entry name" value="S1-P1_nuclease"/>
    <property type="match status" value="1"/>
</dbReference>
<evidence type="ECO:0000256" key="9">
    <source>
        <dbReference type="ARBA" id="ARBA00023180"/>
    </source>
</evidence>
<evidence type="ECO:0000256" key="2">
    <source>
        <dbReference type="ARBA" id="ARBA00009547"/>
    </source>
</evidence>
<dbReference type="SUPFAM" id="SSF48537">
    <property type="entry name" value="Phospholipase C/P1 nuclease"/>
    <property type="match status" value="1"/>
</dbReference>
<feature type="signal peptide" evidence="10">
    <location>
        <begin position="1"/>
        <end position="25"/>
    </location>
</feature>
<keyword evidence="7" id="KW-0378">Hydrolase</keyword>
<dbReference type="Gene3D" id="1.10.575.10">
    <property type="entry name" value="P1 Nuclease"/>
    <property type="match status" value="1"/>
</dbReference>
<comment type="catalytic activity">
    <reaction evidence="1">
        <text>Endonucleolytic cleavage to 5'-phosphomononucleotide and 5'-phosphooligonucleotide end-products.</text>
        <dbReference type="EC" id="3.1.30.1"/>
    </reaction>
</comment>
<keyword evidence="10" id="KW-0732">Signal</keyword>
<keyword evidence="9" id="KW-0325">Glycoprotein</keyword>
<dbReference type="GO" id="GO:0004521">
    <property type="term" value="F:RNA endonuclease activity"/>
    <property type="evidence" value="ECO:0007669"/>
    <property type="project" value="UniProtKB-ARBA"/>
</dbReference>